<evidence type="ECO:0008006" key="3">
    <source>
        <dbReference type="Google" id="ProtNLM"/>
    </source>
</evidence>
<comment type="caution">
    <text evidence="1">The sequence shown here is derived from an EMBL/GenBank/DDBJ whole genome shotgun (WGS) entry which is preliminary data.</text>
</comment>
<sequence length="200" mass="23174">MSERKVINKYIPSNYNPDVGLPSSRRGRGHVKFNARKETVWEEDYLGVKIFRFYVRCPMCSAEITYKTDPQNRDYAAEHGAIRNFEPWREEAKNAEELKRLRTLEEEGDPMKALENKTFDSKREIDIMDALDDVRLLNAAHEKVDLDALLQSISNRKTIEELETEARLKREQDEDDEIIKAAFATIRSGAQASLIPLQLD</sequence>
<name>A0A098VUA6_9MICR</name>
<accession>A0A098VUA6</accession>
<dbReference type="GeneID" id="25258743"/>
<dbReference type="VEuPathDB" id="MicrosporidiaDB:DI09_17p90"/>
<dbReference type="OrthoDB" id="2195983at2759"/>
<evidence type="ECO:0000313" key="1">
    <source>
        <dbReference type="EMBL" id="KGG52379.1"/>
    </source>
</evidence>
<dbReference type="AlphaFoldDB" id="A0A098VUA6"/>
<dbReference type="RefSeq" id="XP_013238837.1">
    <property type="nucleotide sequence ID" value="XM_013383383.1"/>
</dbReference>
<dbReference type="Proteomes" id="UP000029725">
    <property type="component" value="Unassembled WGS sequence"/>
</dbReference>
<organism evidence="1 2">
    <name type="scientific">Mitosporidium daphniae</name>
    <dbReference type="NCBI Taxonomy" id="1485682"/>
    <lineage>
        <taxon>Eukaryota</taxon>
        <taxon>Fungi</taxon>
        <taxon>Fungi incertae sedis</taxon>
        <taxon>Microsporidia</taxon>
        <taxon>Mitosporidium</taxon>
    </lineage>
</organism>
<protein>
    <recommendedName>
        <fullName evidence="3">Splicing factor YJU2</fullName>
    </recommendedName>
</protein>
<dbReference type="GO" id="GO:0071006">
    <property type="term" value="C:U2-type catalytic step 1 spliceosome"/>
    <property type="evidence" value="ECO:0007669"/>
    <property type="project" value="TreeGrafter"/>
</dbReference>
<dbReference type="PANTHER" id="PTHR12111:SF1">
    <property type="entry name" value="SPLICING FACTOR YJU2"/>
    <property type="match status" value="1"/>
</dbReference>
<proteinExistence type="predicted"/>
<dbReference type="HOGENOM" id="CLU_053603_1_1_1"/>
<evidence type="ECO:0000313" key="2">
    <source>
        <dbReference type="Proteomes" id="UP000029725"/>
    </source>
</evidence>
<dbReference type="Pfam" id="PF04502">
    <property type="entry name" value="Saf4_Yju2"/>
    <property type="match status" value="1"/>
</dbReference>
<gene>
    <name evidence="1" type="ORF">DI09_17p90</name>
</gene>
<reference evidence="1 2" key="1">
    <citation type="submission" date="2014-04" db="EMBL/GenBank/DDBJ databases">
        <title>A new species of microsporidia sheds light on the evolution of extreme parasitism.</title>
        <authorList>
            <person name="Haag K.L."/>
            <person name="James T.Y."/>
            <person name="Larsson R."/>
            <person name="Schaer T.M."/>
            <person name="Refardt D."/>
            <person name="Pombert J.-F."/>
            <person name="Ebert D."/>
        </authorList>
    </citation>
    <scope>NUCLEOTIDE SEQUENCE [LARGE SCALE GENOMIC DNA]</scope>
    <source>
        <strain evidence="1 2">UGP3</strain>
        <tissue evidence="1">Spores</tissue>
    </source>
</reference>
<dbReference type="PANTHER" id="PTHR12111">
    <property type="entry name" value="SPLICING FACTOR YJU2"/>
    <property type="match status" value="1"/>
</dbReference>
<keyword evidence="2" id="KW-1185">Reference proteome</keyword>
<dbReference type="EMBL" id="JMKJ01000088">
    <property type="protein sequence ID" value="KGG52379.1"/>
    <property type="molecule type" value="Genomic_DNA"/>
</dbReference>
<dbReference type="GO" id="GO:0000398">
    <property type="term" value="P:mRNA splicing, via spliceosome"/>
    <property type="evidence" value="ECO:0007669"/>
    <property type="project" value="InterPro"/>
</dbReference>
<dbReference type="InterPro" id="IPR007590">
    <property type="entry name" value="Saf4/Yju2"/>
</dbReference>